<feature type="region of interest" description="Disordered" evidence="1">
    <location>
        <begin position="325"/>
        <end position="377"/>
    </location>
</feature>
<feature type="compositionally biased region" description="Low complexity" evidence="1">
    <location>
        <begin position="1"/>
        <end position="10"/>
    </location>
</feature>
<comment type="caution">
    <text evidence="2">The sequence shown here is derived from an EMBL/GenBank/DDBJ whole genome shotgun (WGS) entry which is preliminary data.</text>
</comment>
<dbReference type="Proteomes" id="UP000578531">
    <property type="component" value="Unassembled WGS sequence"/>
</dbReference>
<reference evidence="2 3" key="1">
    <citation type="journal article" date="2020" name="Genomics">
        <title>Complete, high-quality genomes from long-read metagenomic sequencing of two wolf lichen thalli reveals enigmatic genome architecture.</title>
        <authorList>
            <person name="McKenzie S.K."/>
            <person name="Walston R.F."/>
            <person name="Allen J.L."/>
        </authorList>
    </citation>
    <scope>NUCLEOTIDE SEQUENCE [LARGE SCALE GENOMIC DNA]</scope>
    <source>
        <strain evidence="2">WasteWater2</strain>
    </source>
</reference>
<dbReference type="OrthoDB" id="5403157at2759"/>
<organism evidence="2 3">
    <name type="scientific">Letharia columbiana</name>
    <dbReference type="NCBI Taxonomy" id="112416"/>
    <lineage>
        <taxon>Eukaryota</taxon>
        <taxon>Fungi</taxon>
        <taxon>Dikarya</taxon>
        <taxon>Ascomycota</taxon>
        <taxon>Pezizomycotina</taxon>
        <taxon>Lecanoromycetes</taxon>
        <taxon>OSLEUM clade</taxon>
        <taxon>Lecanoromycetidae</taxon>
        <taxon>Lecanorales</taxon>
        <taxon>Lecanorineae</taxon>
        <taxon>Parmeliaceae</taxon>
        <taxon>Letharia</taxon>
    </lineage>
</organism>
<gene>
    <name evidence="2" type="ORF">HO173_001113</name>
</gene>
<accession>A0A8H6L9G2</accession>
<feature type="compositionally biased region" description="Polar residues" evidence="1">
    <location>
        <begin position="51"/>
        <end position="76"/>
    </location>
</feature>
<dbReference type="GeneID" id="59282789"/>
<evidence type="ECO:0000256" key="1">
    <source>
        <dbReference type="SAM" id="MobiDB-lite"/>
    </source>
</evidence>
<keyword evidence="3" id="KW-1185">Reference proteome</keyword>
<evidence type="ECO:0000313" key="3">
    <source>
        <dbReference type="Proteomes" id="UP000578531"/>
    </source>
</evidence>
<proteinExistence type="predicted"/>
<feature type="region of interest" description="Disordered" evidence="1">
    <location>
        <begin position="1"/>
        <end position="260"/>
    </location>
</feature>
<dbReference type="EMBL" id="JACCJC010000003">
    <property type="protein sequence ID" value="KAF6240445.1"/>
    <property type="molecule type" value="Genomic_DNA"/>
</dbReference>
<dbReference type="RefSeq" id="XP_037169704.1">
    <property type="nucleotide sequence ID" value="XM_037303057.1"/>
</dbReference>
<feature type="compositionally biased region" description="Polar residues" evidence="1">
    <location>
        <begin position="358"/>
        <end position="370"/>
    </location>
</feature>
<feature type="compositionally biased region" description="Basic and acidic residues" evidence="1">
    <location>
        <begin position="331"/>
        <end position="355"/>
    </location>
</feature>
<name>A0A8H6L9G2_9LECA</name>
<feature type="compositionally biased region" description="Polar residues" evidence="1">
    <location>
        <begin position="184"/>
        <end position="196"/>
    </location>
</feature>
<feature type="compositionally biased region" description="Low complexity" evidence="1">
    <location>
        <begin position="282"/>
        <end position="293"/>
    </location>
</feature>
<evidence type="ECO:0000313" key="2">
    <source>
        <dbReference type="EMBL" id="KAF6240445.1"/>
    </source>
</evidence>
<sequence length="377" mass="40063">MSLSSSSPSSHGKTTIWKEALPVRSTSDSHASTIESPTLSTTESHPGPRARSSTSPDGRLSASFSTRLSARNTQTPPLHLHLPSAAVRVSRSPGTLPTLAESPSRKPSAPIDIPARKKAEGQVSRPTTPLTARAPQGEYFTSWHKTEPRISESLTPYYSSRAKKTSASRDPSAAPRGFAAMSPRSESSQCRPSSPLSPKMSVPLPSINSSQKARAPAQGYNVAGLPKYHPANFPSRDHSPAPPSPLSSRSITLQPRSGLGSDAKQQLLQYRRDLINNTAKTSRSLLSSSVSSKPSPPRLNPLRSPGGLMTPLTLEGAGDYFGTSSLPAGFKEGDGREIVERQVQRKNERWKDPEARSGSVSPALSLSPTVSPAGGRG</sequence>
<feature type="region of interest" description="Disordered" evidence="1">
    <location>
        <begin position="279"/>
        <end position="306"/>
    </location>
</feature>
<feature type="compositionally biased region" description="Polar residues" evidence="1">
    <location>
        <begin position="24"/>
        <end position="44"/>
    </location>
</feature>
<protein>
    <submittedName>
        <fullName evidence="2">Uncharacterized protein</fullName>
    </submittedName>
</protein>
<dbReference type="AlphaFoldDB" id="A0A8H6L9G2"/>